<organism evidence="1 2">
    <name type="scientific">Rhynchophorus ferrugineus</name>
    <name type="common">Red palm weevil</name>
    <name type="synonym">Curculio ferrugineus</name>
    <dbReference type="NCBI Taxonomy" id="354439"/>
    <lineage>
        <taxon>Eukaryota</taxon>
        <taxon>Metazoa</taxon>
        <taxon>Ecdysozoa</taxon>
        <taxon>Arthropoda</taxon>
        <taxon>Hexapoda</taxon>
        <taxon>Insecta</taxon>
        <taxon>Pterygota</taxon>
        <taxon>Neoptera</taxon>
        <taxon>Endopterygota</taxon>
        <taxon>Coleoptera</taxon>
        <taxon>Polyphaga</taxon>
        <taxon>Cucujiformia</taxon>
        <taxon>Curculionidae</taxon>
        <taxon>Dryophthorinae</taxon>
        <taxon>Rhynchophorus</taxon>
    </lineage>
</organism>
<proteinExistence type="predicted"/>
<evidence type="ECO:0000313" key="1">
    <source>
        <dbReference type="EMBL" id="KAF7270610.1"/>
    </source>
</evidence>
<accession>A0A834I3K3</accession>
<keyword evidence="2" id="KW-1185">Reference proteome</keyword>
<gene>
    <name evidence="1" type="ORF">GWI33_016407</name>
</gene>
<name>A0A834I3K3_RHYFE</name>
<dbReference type="Proteomes" id="UP000625711">
    <property type="component" value="Unassembled WGS sequence"/>
</dbReference>
<dbReference type="AlphaFoldDB" id="A0A834I3K3"/>
<dbReference type="EMBL" id="JAACXV010014075">
    <property type="protein sequence ID" value="KAF7270610.1"/>
    <property type="molecule type" value="Genomic_DNA"/>
</dbReference>
<evidence type="ECO:0000313" key="2">
    <source>
        <dbReference type="Proteomes" id="UP000625711"/>
    </source>
</evidence>
<protein>
    <submittedName>
        <fullName evidence="1">Uncharacterized protein</fullName>
    </submittedName>
</protein>
<reference evidence="1" key="1">
    <citation type="submission" date="2020-08" db="EMBL/GenBank/DDBJ databases">
        <title>Genome sequencing and assembly of the red palm weevil Rhynchophorus ferrugineus.</title>
        <authorList>
            <person name="Dias G.B."/>
            <person name="Bergman C.M."/>
            <person name="Manee M."/>
        </authorList>
    </citation>
    <scope>NUCLEOTIDE SEQUENCE</scope>
    <source>
        <strain evidence="1">AA-2017</strain>
        <tissue evidence="1">Whole larva</tissue>
    </source>
</reference>
<comment type="caution">
    <text evidence="1">The sequence shown here is derived from an EMBL/GenBank/DDBJ whole genome shotgun (WGS) entry which is preliminary data.</text>
</comment>
<sequence length="130" mass="14964">MKPSSLQAESRNIRDNLRPWAKNLNPPKPIFQKTSKDRLIIKKRERLKPFFAHIRNQSPILGRRKGETGEVDGCLDLCVYIRIVHPYKPATVSQTHRPLSITLNHTHVNAAATDQPEPIYIIYLDAVYRA</sequence>